<name>A0AAD9G0X6_9STRA</name>
<organism evidence="2 3">
    <name type="scientific">Phytophthora citrophthora</name>
    <dbReference type="NCBI Taxonomy" id="4793"/>
    <lineage>
        <taxon>Eukaryota</taxon>
        <taxon>Sar</taxon>
        <taxon>Stramenopiles</taxon>
        <taxon>Oomycota</taxon>
        <taxon>Peronosporomycetes</taxon>
        <taxon>Peronosporales</taxon>
        <taxon>Peronosporaceae</taxon>
        <taxon>Phytophthora</taxon>
    </lineage>
</organism>
<dbReference type="AlphaFoldDB" id="A0AAD9G0X6"/>
<evidence type="ECO:0000313" key="2">
    <source>
        <dbReference type="EMBL" id="KAK1929929.1"/>
    </source>
</evidence>
<protein>
    <submittedName>
        <fullName evidence="2">Uncharacterized protein</fullName>
    </submittedName>
</protein>
<evidence type="ECO:0000313" key="3">
    <source>
        <dbReference type="Proteomes" id="UP001259832"/>
    </source>
</evidence>
<feature type="compositionally biased region" description="Pro residues" evidence="1">
    <location>
        <begin position="105"/>
        <end position="126"/>
    </location>
</feature>
<reference evidence="2" key="1">
    <citation type="submission" date="2023-08" db="EMBL/GenBank/DDBJ databases">
        <title>Reference Genome Resource for the Citrus Pathogen Phytophthora citrophthora.</title>
        <authorList>
            <person name="Moller H."/>
            <person name="Coetzee B."/>
            <person name="Rose L.J."/>
            <person name="Van Niekerk J.M."/>
        </authorList>
    </citation>
    <scope>NUCLEOTIDE SEQUENCE</scope>
    <source>
        <strain evidence="2">STE-U-9442</strain>
    </source>
</reference>
<sequence length="152" mass="16668">MKVGRSDDIPKRIVKHNSPRADFAVGGAKFLFGLKMVIEDTKKAERVTELRLTEVMEVHATPRLADSKVNPLAHPFQSTTQEDQPPVPKHRRIQPALRGFLPAPAFRPPPDFQPAPNFQPPLPDVTPPASDFPPHITPPATGFTPPDPPAGN</sequence>
<accession>A0AAD9G0X6</accession>
<comment type="caution">
    <text evidence="2">The sequence shown here is derived from an EMBL/GenBank/DDBJ whole genome shotgun (WGS) entry which is preliminary data.</text>
</comment>
<feature type="region of interest" description="Disordered" evidence="1">
    <location>
        <begin position="100"/>
        <end position="152"/>
    </location>
</feature>
<evidence type="ECO:0000256" key="1">
    <source>
        <dbReference type="SAM" id="MobiDB-lite"/>
    </source>
</evidence>
<keyword evidence="3" id="KW-1185">Reference proteome</keyword>
<dbReference type="EMBL" id="JASMQC010000043">
    <property type="protein sequence ID" value="KAK1929929.1"/>
    <property type="molecule type" value="Genomic_DNA"/>
</dbReference>
<dbReference type="Proteomes" id="UP001259832">
    <property type="component" value="Unassembled WGS sequence"/>
</dbReference>
<proteinExistence type="predicted"/>
<gene>
    <name evidence="2" type="ORF">P3T76_014604</name>
</gene>